<keyword evidence="7 10" id="KW-1133">Transmembrane helix</keyword>
<comment type="caution">
    <text evidence="12">The sequence shown here is derived from an EMBL/GenBank/DDBJ whole genome shotgun (WGS) entry which is preliminary data.</text>
</comment>
<name>A0A437MHC4_9PROT</name>
<keyword evidence="8 10" id="KW-0186">Copper</keyword>
<dbReference type="SUPFAM" id="SSF110111">
    <property type="entry name" value="Ctag/Cox11"/>
    <property type="match status" value="1"/>
</dbReference>
<dbReference type="EMBL" id="SACL01000003">
    <property type="protein sequence ID" value="RVT97054.1"/>
    <property type="molecule type" value="Genomic_DNA"/>
</dbReference>
<comment type="function">
    <text evidence="1 10">Exerts its effect at some terminal stage of cytochrome c oxidase synthesis, probably by being involved in the insertion of the copper B into subunit I.</text>
</comment>
<accession>A0A437MHC4</accession>
<dbReference type="GO" id="GO:0005886">
    <property type="term" value="C:plasma membrane"/>
    <property type="evidence" value="ECO:0007669"/>
    <property type="project" value="UniProtKB-SubCell"/>
</dbReference>
<evidence type="ECO:0000256" key="9">
    <source>
        <dbReference type="ARBA" id="ARBA00023136"/>
    </source>
</evidence>
<dbReference type="FunFam" id="2.60.370.10:FF:000001">
    <property type="entry name" value="COX11 cytochrome c oxidase assembly homolog"/>
    <property type="match status" value="1"/>
</dbReference>
<evidence type="ECO:0000256" key="1">
    <source>
        <dbReference type="ARBA" id="ARBA00004007"/>
    </source>
</evidence>
<organism evidence="12 13">
    <name type="scientific">Rhodovarius crocodyli</name>
    <dbReference type="NCBI Taxonomy" id="1979269"/>
    <lineage>
        <taxon>Bacteria</taxon>
        <taxon>Pseudomonadati</taxon>
        <taxon>Pseudomonadota</taxon>
        <taxon>Alphaproteobacteria</taxon>
        <taxon>Acetobacterales</taxon>
        <taxon>Roseomonadaceae</taxon>
        <taxon>Rhodovarius</taxon>
    </lineage>
</organism>
<evidence type="ECO:0000313" key="12">
    <source>
        <dbReference type="EMBL" id="RVT97054.1"/>
    </source>
</evidence>
<evidence type="ECO:0000256" key="5">
    <source>
        <dbReference type="ARBA" id="ARBA00022692"/>
    </source>
</evidence>
<dbReference type="GO" id="GO:0008535">
    <property type="term" value="P:respiratory chain complex IV assembly"/>
    <property type="evidence" value="ECO:0007669"/>
    <property type="project" value="UniProtKB-UniRule"/>
</dbReference>
<protein>
    <recommendedName>
        <fullName evidence="4 10">Cytochrome c oxidase assembly protein CtaG</fullName>
    </recommendedName>
</protein>
<evidence type="ECO:0000256" key="3">
    <source>
        <dbReference type="ARBA" id="ARBA00009620"/>
    </source>
</evidence>
<evidence type="ECO:0000313" key="13">
    <source>
        <dbReference type="Proteomes" id="UP000282957"/>
    </source>
</evidence>
<comment type="subcellular location">
    <subcellularLocation>
        <location evidence="2 10">Cell inner membrane</location>
        <topology evidence="2 10">Single-pass type II membrane protein</topology>
        <orientation evidence="2 10">Periplasmic side</orientation>
    </subcellularLocation>
</comment>
<dbReference type="PANTHER" id="PTHR21320">
    <property type="entry name" value="CYTOCHROME C OXIDASE ASSEMBLY PROTEIN COX11-RELATED"/>
    <property type="match status" value="1"/>
</dbReference>
<gene>
    <name evidence="10" type="primary">ctaG</name>
    <name evidence="12" type="ORF">EOD42_11730</name>
</gene>
<evidence type="ECO:0000256" key="10">
    <source>
        <dbReference type="HAMAP-Rule" id="MF_00155"/>
    </source>
</evidence>
<dbReference type="InterPro" id="IPR023471">
    <property type="entry name" value="CtaG/Cox11_dom_sf"/>
</dbReference>
<keyword evidence="10" id="KW-1003">Cell membrane</keyword>
<evidence type="ECO:0000256" key="11">
    <source>
        <dbReference type="SAM" id="MobiDB-lite"/>
    </source>
</evidence>
<dbReference type="PANTHER" id="PTHR21320:SF3">
    <property type="entry name" value="CYTOCHROME C OXIDASE ASSEMBLY PROTEIN COX11, MITOCHONDRIAL-RELATED"/>
    <property type="match status" value="1"/>
</dbReference>
<dbReference type="HAMAP" id="MF_00155">
    <property type="entry name" value="CtaG"/>
    <property type="match status" value="1"/>
</dbReference>
<dbReference type="RefSeq" id="WP_127787701.1">
    <property type="nucleotide sequence ID" value="NZ_SACL01000003.1"/>
</dbReference>
<evidence type="ECO:0000256" key="2">
    <source>
        <dbReference type="ARBA" id="ARBA00004382"/>
    </source>
</evidence>
<dbReference type="AlphaFoldDB" id="A0A437MHC4"/>
<dbReference type="GO" id="GO:0005507">
    <property type="term" value="F:copper ion binding"/>
    <property type="evidence" value="ECO:0007669"/>
    <property type="project" value="InterPro"/>
</dbReference>
<evidence type="ECO:0000256" key="7">
    <source>
        <dbReference type="ARBA" id="ARBA00022989"/>
    </source>
</evidence>
<dbReference type="PIRSF" id="PIRSF005413">
    <property type="entry name" value="COX11"/>
    <property type="match status" value="1"/>
</dbReference>
<evidence type="ECO:0000256" key="8">
    <source>
        <dbReference type="ARBA" id="ARBA00023008"/>
    </source>
</evidence>
<dbReference type="NCBIfam" id="NF003465">
    <property type="entry name" value="PRK05089.1"/>
    <property type="match status" value="1"/>
</dbReference>
<sequence>MTPAEDLRRRNRRTMLAALGFGGTMLGVAFAAVPLYNLFCRVTGFNGTPMLGSAAPGATNGPGLTIRFVAGTHPDLPWQFRPEQVSMRLQPGEEGVAFYEARNDGRVPVTGISTYNVTPEVVGRYFHKTACFCFTEQTLNPGQDAQMPLSFWVDPAMFQDPETRDIRTITVSYTFFRSLDDAARSGALANAGPHVGPAPEGITAGVRPRAVP</sequence>
<reference evidence="12 13" key="1">
    <citation type="submission" date="2019-01" db="EMBL/GenBank/DDBJ databases">
        <authorList>
            <person name="Chen W.-M."/>
        </authorList>
    </citation>
    <scope>NUCLEOTIDE SEQUENCE [LARGE SCALE GENOMIC DNA]</scope>
    <source>
        <strain evidence="12 13">CCP-6</strain>
    </source>
</reference>
<evidence type="ECO:0000256" key="6">
    <source>
        <dbReference type="ARBA" id="ARBA00022968"/>
    </source>
</evidence>
<feature type="region of interest" description="Disordered" evidence="11">
    <location>
        <begin position="190"/>
        <end position="212"/>
    </location>
</feature>
<feature type="topological domain" description="Periplasmic" evidence="10">
    <location>
        <begin position="33"/>
        <end position="212"/>
    </location>
</feature>
<dbReference type="OrthoDB" id="9804841at2"/>
<keyword evidence="13" id="KW-1185">Reference proteome</keyword>
<dbReference type="Proteomes" id="UP000282957">
    <property type="component" value="Unassembled WGS sequence"/>
</dbReference>
<dbReference type="Pfam" id="PF04442">
    <property type="entry name" value="CtaG_Cox11"/>
    <property type="match status" value="1"/>
</dbReference>
<keyword evidence="5 10" id="KW-0812">Transmembrane</keyword>
<feature type="topological domain" description="Cytoplasmic" evidence="10">
    <location>
        <begin position="1"/>
        <end position="9"/>
    </location>
</feature>
<dbReference type="Gene3D" id="2.60.370.10">
    <property type="entry name" value="Ctag/Cox11"/>
    <property type="match status" value="1"/>
</dbReference>
<comment type="similarity">
    <text evidence="3 10">Belongs to the COX11/CtaG family.</text>
</comment>
<evidence type="ECO:0000256" key="4">
    <source>
        <dbReference type="ARBA" id="ARBA00015384"/>
    </source>
</evidence>
<keyword evidence="6 10" id="KW-0735">Signal-anchor</keyword>
<keyword evidence="10" id="KW-0997">Cell inner membrane</keyword>
<dbReference type="InterPro" id="IPR007533">
    <property type="entry name" value="Cyt_c_oxidase_assmbl_CtaG"/>
</dbReference>
<proteinExistence type="inferred from homology"/>
<keyword evidence="9 10" id="KW-0472">Membrane</keyword>